<reference evidence="11 12" key="1">
    <citation type="submission" date="2024-01" db="EMBL/GenBank/DDBJ databases">
        <title>the genome sequence of strain Microbacterium schleiferi NBRC 15075.</title>
        <authorList>
            <person name="Ding Y."/>
            <person name="Zhang G."/>
        </authorList>
    </citation>
    <scope>NUCLEOTIDE SEQUENCE [LARGE SCALE GENOMIC DNA]</scope>
    <source>
        <strain evidence="11 12">NBRC 15075</strain>
    </source>
</reference>
<evidence type="ECO:0000313" key="12">
    <source>
        <dbReference type="Proteomes" id="UP001351900"/>
    </source>
</evidence>
<comment type="catalytic activity">
    <reaction evidence="1">
        <text>ATP + protein L-histidine = ADP + protein N-phospho-L-histidine.</text>
        <dbReference type="EC" id="2.7.13.3"/>
    </reaction>
</comment>
<evidence type="ECO:0000256" key="5">
    <source>
        <dbReference type="ARBA" id="ARBA00022679"/>
    </source>
</evidence>
<dbReference type="SUPFAM" id="SSF47384">
    <property type="entry name" value="Homodimeric domain of signal transducing histidine kinase"/>
    <property type="match status" value="1"/>
</dbReference>
<keyword evidence="6 11" id="KW-0418">Kinase</keyword>
<feature type="domain" description="Histidine kinase" evidence="9">
    <location>
        <begin position="325"/>
        <end position="540"/>
    </location>
</feature>
<protein>
    <recommendedName>
        <fullName evidence="3">histidine kinase</fullName>
        <ecNumber evidence="3">2.7.13.3</ecNumber>
    </recommendedName>
</protein>
<dbReference type="InterPro" id="IPR005467">
    <property type="entry name" value="His_kinase_dom"/>
</dbReference>
<keyword evidence="4" id="KW-0597">Phosphoprotein</keyword>
<accession>A0ABU7V5M3</accession>
<evidence type="ECO:0000259" key="9">
    <source>
        <dbReference type="PROSITE" id="PS50109"/>
    </source>
</evidence>
<keyword evidence="12" id="KW-1185">Reference proteome</keyword>
<evidence type="ECO:0000256" key="8">
    <source>
        <dbReference type="SAM" id="Phobius"/>
    </source>
</evidence>
<dbReference type="CDD" id="cd00075">
    <property type="entry name" value="HATPase"/>
    <property type="match status" value="1"/>
</dbReference>
<evidence type="ECO:0000256" key="3">
    <source>
        <dbReference type="ARBA" id="ARBA00012438"/>
    </source>
</evidence>
<dbReference type="InterPro" id="IPR000700">
    <property type="entry name" value="PAS-assoc_C"/>
</dbReference>
<organism evidence="11 12">
    <name type="scientific">Microbacterium schleiferi</name>
    <dbReference type="NCBI Taxonomy" id="69362"/>
    <lineage>
        <taxon>Bacteria</taxon>
        <taxon>Bacillati</taxon>
        <taxon>Actinomycetota</taxon>
        <taxon>Actinomycetes</taxon>
        <taxon>Micrococcales</taxon>
        <taxon>Microbacteriaceae</taxon>
        <taxon>Microbacterium</taxon>
    </lineage>
</organism>
<dbReference type="PROSITE" id="PS50109">
    <property type="entry name" value="HIS_KIN"/>
    <property type="match status" value="1"/>
</dbReference>
<dbReference type="GO" id="GO:0016301">
    <property type="term" value="F:kinase activity"/>
    <property type="evidence" value="ECO:0007669"/>
    <property type="project" value="UniProtKB-KW"/>
</dbReference>
<dbReference type="PROSITE" id="PS50113">
    <property type="entry name" value="PAC"/>
    <property type="match status" value="1"/>
</dbReference>
<dbReference type="PRINTS" id="PR00344">
    <property type="entry name" value="BCTRLSENSOR"/>
</dbReference>
<dbReference type="SUPFAM" id="SSF55785">
    <property type="entry name" value="PYP-like sensor domain (PAS domain)"/>
    <property type="match status" value="1"/>
</dbReference>
<dbReference type="Pfam" id="PF02518">
    <property type="entry name" value="HATPase_c"/>
    <property type="match status" value="1"/>
</dbReference>
<dbReference type="SMART" id="SM00388">
    <property type="entry name" value="HisKA"/>
    <property type="match status" value="1"/>
</dbReference>
<keyword evidence="8" id="KW-0472">Membrane</keyword>
<name>A0ABU7V5M3_9MICO</name>
<feature type="domain" description="PAC" evidence="10">
    <location>
        <begin position="269"/>
        <end position="321"/>
    </location>
</feature>
<proteinExistence type="predicted"/>
<feature type="transmembrane region" description="Helical" evidence="8">
    <location>
        <begin position="144"/>
        <end position="164"/>
    </location>
</feature>
<dbReference type="SUPFAM" id="SSF55874">
    <property type="entry name" value="ATPase domain of HSP90 chaperone/DNA topoisomerase II/histidine kinase"/>
    <property type="match status" value="1"/>
</dbReference>
<keyword evidence="7" id="KW-0902">Two-component regulatory system</keyword>
<dbReference type="SMART" id="SM00387">
    <property type="entry name" value="HATPase_c"/>
    <property type="match status" value="1"/>
</dbReference>
<dbReference type="PANTHER" id="PTHR43711">
    <property type="entry name" value="TWO-COMPONENT HISTIDINE KINASE"/>
    <property type="match status" value="1"/>
</dbReference>
<dbReference type="EMBL" id="JAZHOV010000002">
    <property type="protein sequence ID" value="MEF2254079.1"/>
    <property type="molecule type" value="Genomic_DNA"/>
</dbReference>
<dbReference type="InterPro" id="IPR003661">
    <property type="entry name" value="HisK_dim/P_dom"/>
</dbReference>
<dbReference type="PANTHER" id="PTHR43711:SF1">
    <property type="entry name" value="HISTIDINE KINASE 1"/>
    <property type="match status" value="1"/>
</dbReference>
<dbReference type="RefSeq" id="WP_331790724.1">
    <property type="nucleotide sequence ID" value="NZ_BAAAUO010000005.1"/>
</dbReference>
<evidence type="ECO:0000256" key="4">
    <source>
        <dbReference type="ARBA" id="ARBA00022553"/>
    </source>
</evidence>
<evidence type="ECO:0000313" key="11">
    <source>
        <dbReference type="EMBL" id="MEF2254079.1"/>
    </source>
</evidence>
<evidence type="ECO:0000256" key="2">
    <source>
        <dbReference type="ARBA" id="ARBA00004236"/>
    </source>
</evidence>
<comment type="caution">
    <text evidence="11">The sequence shown here is derived from an EMBL/GenBank/DDBJ whole genome shotgun (WGS) entry which is preliminary data.</text>
</comment>
<dbReference type="InterPro" id="IPR036890">
    <property type="entry name" value="HATPase_C_sf"/>
</dbReference>
<dbReference type="Proteomes" id="UP001351900">
    <property type="component" value="Unassembled WGS sequence"/>
</dbReference>
<keyword evidence="8" id="KW-1133">Transmembrane helix</keyword>
<dbReference type="Pfam" id="PF00512">
    <property type="entry name" value="HisKA"/>
    <property type="match status" value="1"/>
</dbReference>
<sequence>MSARDAQFRDVDGATVRVRSIWLTQLSLGVSIIIISVVSLGYEPELFTSWLMLTGVAIAILATAVTLVTPWARMPLWLPLVIPFADIVAVGFMAASSILPLGFFWVFPIMWIGLHFSRWALGAAVATIAGSLLIEAATSAEPPGAVELFTVLLGVTFLGVTASITMRQTRAFKRLLLGQTRRLETTLDRVSNAERSTIELINGVDVGILRFARDGSLLAANTTYDRLYGTNLNDPSSPPTSVEYASLQGTAIPASERTFARAQRGEIFEDARVWLFDAEGTWRALSVTTMPLTSSADDSASTMLVAHDITAVTEAERERERIAAVASHELRHPLTVIIGHADLALEEEDELTPKIREHLETILSASERMLGIASTMLQRSRSGFTPTQDRRSFDLVPMLAAVSEAFAASAREQRVTLETDLPAHLRMDGDVFRLRQVLDNIVSNAVKYTPAGGSVRVSASLDGDTAVIVVTDTGIGIASEDLEHVFDPLFRSTRAQEQAPGTGLGLGIAREIVTAHGGTLTVTSELGHGTTVTLRLPRSVTPES</sequence>
<dbReference type="CDD" id="cd00082">
    <property type="entry name" value="HisKA"/>
    <property type="match status" value="1"/>
</dbReference>
<evidence type="ECO:0000256" key="6">
    <source>
        <dbReference type="ARBA" id="ARBA00022777"/>
    </source>
</evidence>
<dbReference type="InterPro" id="IPR004358">
    <property type="entry name" value="Sig_transdc_His_kin-like_C"/>
</dbReference>
<dbReference type="InterPro" id="IPR050736">
    <property type="entry name" value="Sensor_HK_Regulatory"/>
</dbReference>
<evidence type="ECO:0000256" key="7">
    <source>
        <dbReference type="ARBA" id="ARBA00023012"/>
    </source>
</evidence>
<evidence type="ECO:0000256" key="1">
    <source>
        <dbReference type="ARBA" id="ARBA00000085"/>
    </source>
</evidence>
<feature type="transmembrane region" description="Helical" evidence="8">
    <location>
        <begin position="49"/>
        <end position="72"/>
    </location>
</feature>
<feature type="transmembrane region" description="Helical" evidence="8">
    <location>
        <begin position="119"/>
        <end position="138"/>
    </location>
</feature>
<comment type="subcellular location">
    <subcellularLocation>
        <location evidence="2">Cell membrane</location>
    </subcellularLocation>
</comment>
<gene>
    <name evidence="11" type="ORF">V2V91_02865</name>
</gene>
<dbReference type="Gene3D" id="1.10.287.130">
    <property type="match status" value="1"/>
</dbReference>
<dbReference type="InterPro" id="IPR003594">
    <property type="entry name" value="HATPase_dom"/>
</dbReference>
<dbReference type="InterPro" id="IPR035965">
    <property type="entry name" value="PAS-like_dom_sf"/>
</dbReference>
<dbReference type="InterPro" id="IPR036097">
    <property type="entry name" value="HisK_dim/P_sf"/>
</dbReference>
<feature type="transmembrane region" description="Helical" evidence="8">
    <location>
        <begin position="20"/>
        <end position="42"/>
    </location>
</feature>
<keyword evidence="5" id="KW-0808">Transferase</keyword>
<keyword evidence="8" id="KW-0812">Transmembrane</keyword>
<evidence type="ECO:0000259" key="10">
    <source>
        <dbReference type="PROSITE" id="PS50113"/>
    </source>
</evidence>
<dbReference type="Gene3D" id="3.30.450.20">
    <property type="entry name" value="PAS domain"/>
    <property type="match status" value="1"/>
</dbReference>
<feature type="transmembrane region" description="Helical" evidence="8">
    <location>
        <begin position="84"/>
        <end position="107"/>
    </location>
</feature>
<dbReference type="EC" id="2.7.13.3" evidence="3"/>
<dbReference type="Gene3D" id="3.30.565.10">
    <property type="entry name" value="Histidine kinase-like ATPase, C-terminal domain"/>
    <property type="match status" value="1"/>
</dbReference>